<evidence type="ECO:0000256" key="1">
    <source>
        <dbReference type="SAM" id="MobiDB-lite"/>
    </source>
</evidence>
<protein>
    <submittedName>
        <fullName evidence="2">Phosphorylase family protein</fullName>
    </submittedName>
</protein>
<dbReference type="SUPFAM" id="SSF53167">
    <property type="entry name" value="Purine and uridine phosphorylases"/>
    <property type="match status" value="1"/>
</dbReference>
<dbReference type="EMBL" id="CP151263">
    <property type="protein sequence ID" value="WZH46322.1"/>
    <property type="molecule type" value="Genomic_DNA"/>
</dbReference>
<keyword evidence="3" id="KW-1185">Reference proteome</keyword>
<feature type="compositionally biased region" description="Basic and acidic residues" evidence="1">
    <location>
        <begin position="23"/>
        <end position="48"/>
    </location>
</feature>
<evidence type="ECO:0000313" key="3">
    <source>
        <dbReference type="Proteomes" id="UP001489902"/>
    </source>
</evidence>
<feature type="region of interest" description="Disordered" evidence="1">
    <location>
        <begin position="1"/>
        <end position="55"/>
    </location>
</feature>
<organism evidence="2 3">
    <name type="scientific">Fusarium acuminatum</name>
    <dbReference type="NCBI Taxonomy" id="5515"/>
    <lineage>
        <taxon>Eukaryota</taxon>
        <taxon>Fungi</taxon>
        <taxon>Dikarya</taxon>
        <taxon>Ascomycota</taxon>
        <taxon>Pezizomycotina</taxon>
        <taxon>Sordariomycetes</taxon>
        <taxon>Hypocreomycetidae</taxon>
        <taxon>Hypocreales</taxon>
        <taxon>Nectriaceae</taxon>
        <taxon>Fusarium</taxon>
        <taxon>Fusarium tricinctum species complex</taxon>
    </lineage>
</organism>
<gene>
    <name evidence="2" type="ORF">QYS62_007396</name>
</gene>
<sequence length="197" mass="20990">MSSTAEAEGNVEASASVSVSASELKRDNGLQSHGEYDTRPSKRNRVDDTPESNPAVAAEEYTVGWVYALPLEMAAAKGMFDRVHPNLPQQNSADHNNYILGQVGQHEVVIACLPAGIYGTTTAATVAKDFMRTFQSIRFGLMVGIGGGVPSPTHDIRLGDVVVGQPTGVYGGVVQYDRGKTAQKGKFRRTGLLDTPP</sequence>
<reference evidence="2 3" key="1">
    <citation type="submission" date="2024-04" db="EMBL/GenBank/DDBJ databases">
        <title>Complete genome sequence of Fusarium acuminatum.</title>
        <authorList>
            <person name="Lan B."/>
        </authorList>
    </citation>
    <scope>NUCLEOTIDE SEQUENCE [LARGE SCALE GENOMIC DNA]</scope>
    <source>
        <strain evidence="2">1A</strain>
    </source>
</reference>
<dbReference type="InterPro" id="IPR053137">
    <property type="entry name" value="NLR-like"/>
</dbReference>
<feature type="compositionally biased region" description="Low complexity" evidence="1">
    <location>
        <begin position="1"/>
        <end position="22"/>
    </location>
</feature>
<accession>A0ABZ2X266</accession>
<dbReference type="PANTHER" id="PTHR46082">
    <property type="entry name" value="ATP/GTP-BINDING PROTEIN-RELATED"/>
    <property type="match status" value="1"/>
</dbReference>
<dbReference type="InterPro" id="IPR035994">
    <property type="entry name" value="Nucleoside_phosphorylase_sf"/>
</dbReference>
<dbReference type="Proteomes" id="UP001489902">
    <property type="component" value="Chromosome 4"/>
</dbReference>
<dbReference type="Gene3D" id="3.40.50.1580">
    <property type="entry name" value="Nucleoside phosphorylase domain"/>
    <property type="match status" value="1"/>
</dbReference>
<name>A0ABZ2X266_9HYPO</name>
<proteinExistence type="predicted"/>
<evidence type="ECO:0000313" key="2">
    <source>
        <dbReference type="EMBL" id="WZH46322.1"/>
    </source>
</evidence>
<dbReference type="PANTHER" id="PTHR46082:SF11">
    <property type="entry name" value="AAA+ ATPASE DOMAIN-CONTAINING PROTEIN-RELATED"/>
    <property type="match status" value="1"/>
</dbReference>